<dbReference type="NCBIfam" id="NF011709">
    <property type="entry name" value="PRK15130.1"/>
    <property type="match status" value="1"/>
</dbReference>
<dbReference type="VEuPathDB" id="VectorBase:GPAI000859"/>
<dbReference type="Proteomes" id="UP000092445">
    <property type="component" value="Unassembled WGS sequence"/>
</dbReference>
<dbReference type="PANTHER" id="PTHR43415:SF6">
    <property type="entry name" value="SPERMIDINE N(1)-ACETYLTRANSFERASE"/>
    <property type="match status" value="1"/>
</dbReference>
<evidence type="ECO:0000256" key="2">
    <source>
        <dbReference type="ARBA" id="ARBA00022490"/>
    </source>
</evidence>
<sequence length="177" mass="21314">MEIIKKLEKIQLRPLERDDLTFVHQLDNNDSVMRYWFEEPYEAFVELVDLYNKHIHDQTERRFIIEFNKIRVGLVELVEINYIHRRSEFQIIIDPKYQGKGYASGAAHLAMDYAFSILNLYKLYLIVDKKNKKAIHIYSKLGFKVEGELIHEFFSHGKYRNAIRMCVFQNQHFLKKL</sequence>
<dbReference type="InterPro" id="IPR016181">
    <property type="entry name" value="Acyl_CoA_acyltransferase"/>
</dbReference>
<evidence type="ECO:0000256" key="6">
    <source>
        <dbReference type="ARBA" id="ARBA00023315"/>
    </source>
</evidence>
<evidence type="ECO:0000256" key="3">
    <source>
        <dbReference type="ARBA" id="ARBA00022679"/>
    </source>
</evidence>
<reference evidence="9" key="1">
    <citation type="submission" date="2014-03" db="EMBL/GenBank/DDBJ databases">
        <authorList>
            <person name="Aksoy S."/>
            <person name="Warren W."/>
            <person name="Wilson R.K."/>
        </authorList>
    </citation>
    <scope>NUCLEOTIDE SEQUENCE [LARGE SCALE GENOMIC DNA]</scope>
    <source>
        <strain evidence="9">IAEA</strain>
    </source>
</reference>
<evidence type="ECO:0000256" key="1">
    <source>
        <dbReference type="ARBA" id="ARBA00004496"/>
    </source>
</evidence>
<dbReference type="PROSITE" id="PS51186">
    <property type="entry name" value="GNAT"/>
    <property type="match status" value="1"/>
</dbReference>
<keyword evidence="2" id="KW-0963">Cytoplasm</keyword>
<dbReference type="EnsemblMetazoa" id="GPAI000859-RA">
    <property type="protein sequence ID" value="GPAI000859-PA"/>
    <property type="gene ID" value="GPAI000859"/>
</dbReference>
<dbReference type="Pfam" id="PF13302">
    <property type="entry name" value="Acetyltransf_3"/>
    <property type="match status" value="1"/>
</dbReference>
<keyword evidence="5" id="KW-0460">Magnesium</keyword>
<dbReference type="GO" id="GO:0005737">
    <property type="term" value="C:cytoplasm"/>
    <property type="evidence" value="ECO:0007669"/>
    <property type="project" value="UniProtKB-SubCell"/>
</dbReference>
<evidence type="ECO:0000313" key="8">
    <source>
        <dbReference type="EnsemblMetazoa" id="GPAI000859-PA"/>
    </source>
</evidence>
<evidence type="ECO:0000259" key="7">
    <source>
        <dbReference type="PROSITE" id="PS51186"/>
    </source>
</evidence>
<comment type="subcellular location">
    <subcellularLocation>
        <location evidence="1">Cytoplasm</location>
    </subcellularLocation>
</comment>
<reference evidence="8" key="2">
    <citation type="submission" date="2020-05" db="UniProtKB">
        <authorList>
            <consortium name="EnsemblMetazoa"/>
        </authorList>
    </citation>
    <scope>IDENTIFICATION</scope>
    <source>
        <strain evidence="8">IAEA</strain>
    </source>
</reference>
<dbReference type="GO" id="GO:0004145">
    <property type="term" value="F:diamine N-acetyltransferase activity"/>
    <property type="evidence" value="ECO:0007669"/>
    <property type="project" value="TreeGrafter"/>
</dbReference>
<dbReference type="SUPFAM" id="SSF55729">
    <property type="entry name" value="Acyl-CoA N-acyltransferases (Nat)"/>
    <property type="match status" value="1"/>
</dbReference>
<feature type="domain" description="N-acetyltransferase" evidence="7">
    <location>
        <begin position="10"/>
        <end position="170"/>
    </location>
</feature>
<proteinExistence type="predicted"/>
<accession>A0A1A9Z1I0</accession>
<organism evidence="8 9">
    <name type="scientific">Glossina pallidipes</name>
    <name type="common">Tsetse fly</name>
    <dbReference type="NCBI Taxonomy" id="7398"/>
    <lineage>
        <taxon>Eukaryota</taxon>
        <taxon>Metazoa</taxon>
        <taxon>Ecdysozoa</taxon>
        <taxon>Arthropoda</taxon>
        <taxon>Hexapoda</taxon>
        <taxon>Insecta</taxon>
        <taxon>Pterygota</taxon>
        <taxon>Neoptera</taxon>
        <taxon>Endopterygota</taxon>
        <taxon>Diptera</taxon>
        <taxon>Brachycera</taxon>
        <taxon>Muscomorpha</taxon>
        <taxon>Hippoboscoidea</taxon>
        <taxon>Glossinidae</taxon>
        <taxon>Glossina</taxon>
    </lineage>
</organism>
<protein>
    <recommendedName>
        <fullName evidence="7">N-acetyltransferase domain-containing protein</fullName>
    </recommendedName>
</protein>
<dbReference type="AlphaFoldDB" id="A0A1A9Z1I0"/>
<evidence type="ECO:0000256" key="5">
    <source>
        <dbReference type="ARBA" id="ARBA00022842"/>
    </source>
</evidence>
<dbReference type="InterPro" id="IPR000182">
    <property type="entry name" value="GNAT_dom"/>
</dbReference>
<keyword evidence="6" id="KW-0012">Acyltransferase</keyword>
<name>A0A1A9Z1I0_GLOPL</name>
<dbReference type="Gene3D" id="3.40.630.30">
    <property type="match status" value="1"/>
</dbReference>
<dbReference type="GO" id="GO:0046872">
    <property type="term" value="F:metal ion binding"/>
    <property type="evidence" value="ECO:0007669"/>
    <property type="project" value="UniProtKB-KW"/>
</dbReference>
<dbReference type="PANTHER" id="PTHR43415">
    <property type="entry name" value="SPERMIDINE N(1)-ACETYLTRANSFERASE"/>
    <property type="match status" value="1"/>
</dbReference>
<evidence type="ECO:0000313" key="9">
    <source>
        <dbReference type="Proteomes" id="UP000092445"/>
    </source>
</evidence>
<evidence type="ECO:0000256" key="4">
    <source>
        <dbReference type="ARBA" id="ARBA00022723"/>
    </source>
</evidence>
<keyword evidence="4" id="KW-0479">Metal-binding</keyword>
<keyword evidence="3" id="KW-0808">Transferase</keyword>
<keyword evidence="9" id="KW-1185">Reference proteome</keyword>
<dbReference type="FunFam" id="3.40.630.30:FF:000007">
    <property type="entry name" value="Spermidine N(1)-acetyltransferase"/>
    <property type="match status" value="1"/>
</dbReference>